<reference evidence="1" key="1">
    <citation type="submission" date="2020-03" db="EMBL/GenBank/DDBJ databases">
        <title>The deep terrestrial virosphere.</title>
        <authorList>
            <person name="Holmfeldt K."/>
            <person name="Nilsson E."/>
            <person name="Simone D."/>
            <person name="Lopez-Fernandez M."/>
            <person name="Wu X."/>
            <person name="de Brujin I."/>
            <person name="Lundin D."/>
            <person name="Andersson A."/>
            <person name="Bertilsson S."/>
            <person name="Dopson M."/>
        </authorList>
    </citation>
    <scope>NUCLEOTIDE SEQUENCE</scope>
    <source>
        <strain evidence="1">TM448A03084</strain>
    </source>
</reference>
<name>A0A6H2A0F3_9ZZZZ</name>
<organism evidence="1">
    <name type="scientific">viral metagenome</name>
    <dbReference type="NCBI Taxonomy" id="1070528"/>
    <lineage>
        <taxon>unclassified sequences</taxon>
        <taxon>metagenomes</taxon>
        <taxon>organismal metagenomes</taxon>
    </lineage>
</organism>
<evidence type="ECO:0000313" key="1">
    <source>
        <dbReference type="EMBL" id="QJA52940.1"/>
    </source>
</evidence>
<proteinExistence type="predicted"/>
<dbReference type="AlphaFoldDB" id="A0A6H2A0F3"/>
<accession>A0A6H2A0F3</accession>
<gene>
    <name evidence="1" type="ORF">TM448A03084_0013</name>
</gene>
<protein>
    <submittedName>
        <fullName evidence="1">Uncharacterized protein</fullName>
    </submittedName>
</protein>
<sequence>MIPKNESARFIATVSGQAERFGLAPEEYIKKVWYHEEAAKLGEYVAMTLVNQLLQIVDDGQIAEDELEATG</sequence>
<dbReference type="EMBL" id="MT144379">
    <property type="protein sequence ID" value="QJA52940.1"/>
    <property type="molecule type" value="Genomic_DNA"/>
</dbReference>